<feature type="transmembrane region" description="Helical" evidence="1">
    <location>
        <begin position="243"/>
        <end position="274"/>
    </location>
</feature>
<protein>
    <recommendedName>
        <fullName evidence="4">ABC-2 family transporter protein</fullName>
    </recommendedName>
</protein>
<feature type="transmembrane region" description="Helical" evidence="1">
    <location>
        <begin position="198"/>
        <end position="223"/>
    </location>
</feature>
<dbReference type="STRING" id="39482.ERS852491_05055"/>
<evidence type="ECO:0008006" key="4">
    <source>
        <dbReference type="Google" id="ProtNLM"/>
    </source>
</evidence>
<keyword evidence="1" id="KW-0812">Transmembrane</keyword>
<gene>
    <name evidence="2" type="ORF">ERS852491_05055</name>
</gene>
<keyword evidence="1" id="KW-0472">Membrane</keyword>
<dbReference type="EMBL" id="CYZU01000097">
    <property type="protein sequence ID" value="CUP39897.1"/>
    <property type="molecule type" value="Genomic_DNA"/>
</dbReference>
<dbReference type="Proteomes" id="UP000095544">
    <property type="component" value="Unassembled WGS sequence"/>
</dbReference>
<accession>A0A174MYZ2</accession>
<reference evidence="2 3" key="1">
    <citation type="submission" date="2015-09" db="EMBL/GenBank/DDBJ databases">
        <authorList>
            <consortium name="Pathogen Informatics"/>
        </authorList>
    </citation>
    <scope>NUCLEOTIDE SEQUENCE [LARGE SCALE GENOMIC DNA]</scope>
    <source>
        <strain evidence="2 3">2789STDY5834876</strain>
    </source>
</reference>
<organism evidence="2 3">
    <name type="scientific">Faecalicatena contorta</name>
    <dbReference type="NCBI Taxonomy" id="39482"/>
    <lineage>
        <taxon>Bacteria</taxon>
        <taxon>Bacillati</taxon>
        <taxon>Bacillota</taxon>
        <taxon>Clostridia</taxon>
        <taxon>Lachnospirales</taxon>
        <taxon>Lachnospiraceae</taxon>
        <taxon>Faecalicatena</taxon>
    </lineage>
</organism>
<keyword evidence="1" id="KW-1133">Transmembrane helix</keyword>
<name>A0A174MYZ2_9FIRM</name>
<evidence type="ECO:0000313" key="2">
    <source>
        <dbReference type="EMBL" id="CUP39897.1"/>
    </source>
</evidence>
<dbReference type="AlphaFoldDB" id="A0A174MYZ2"/>
<sequence>MRVVLSPIFWGLLIGSMGVNAWILINFSGQRAIVEKSVKAWEDLGLPVDENTAEQYLEVLEPGEKKEAGIPTLRQIMDGTVYMTNELDSSVLAENFSSALMLEDGAKKYAEKEYQKMEGILAENRRNQDAAHFFVPGSRGFFELFSRWIPLACTLESILAGVLFMLHRVSEPLQAGTASVEYTSKTGRKSQDQRRRAAILAGLTFTAVIWGVTILAAALIFPLGPLWKTPIGSMMVLDSYFPVISWFPLHIAGYLGLEFLISVCAAVLFSYIGYTFAAKGRNSFKAFILLGFGCACIYTVTSLFPKWSVVYFILQYNPVDLARKAGHWMVNGASFLSPRYYEITVIILWGILIACAAFRVRRQFLKKDL</sequence>
<evidence type="ECO:0000313" key="3">
    <source>
        <dbReference type="Proteomes" id="UP000095544"/>
    </source>
</evidence>
<feature type="transmembrane region" description="Helical" evidence="1">
    <location>
        <begin position="286"/>
        <end position="304"/>
    </location>
</feature>
<feature type="transmembrane region" description="Helical" evidence="1">
    <location>
        <begin position="340"/>
        <end position="360"/>
    </location>
</feature>
<proteinExistence type="predicted"/>
<evidence type="ECO:0000256" key="1">
    <source>
        <dbReference type="SAM" id="Phobius"/>
    </source>
</evidence>